<dbReference type="PANTHER" id="PTHR13500:SF0">
    <property type="entry name" value="NUCLEOLAR PRE-RIBOSOMAL-ASSOCIATED PROTEIN 1"/>
    <property type="match status" value="1"/>
</dbReference>
<dbReference type="EMBL" id="PKMF04000797">
    <property type="protein sequence ID" value="KAK7819137.1"/>
    <property type="molecule type" value="Genomic_DNA"/>
</dbReference>
<dbReference type="PANTHER" id="PTHR13500">
    <property type="entry name" value="NUCLEOLAR PRERIBOSOMAL-ASSOCIATED PROTEIN 1"/>
    <property type="match status" value="1"/>
</dbReference>
<dbReference type="GO" id="GO:0005730">
    <property type="term" value="C:nucleolus"/>
    <property type="evidence" value="ECO:0007669"/>
    <property type="project" value="TreeGrafter"/>
</dbReference>
<gene>
    <name evidence="1" type="ORF">CFP56_040671</name>
</gene>
<dbReference type="InterPro" id="IPR039844">
    <property type="entry name" value="URB1"/>
</dbReference>
<name>A0AAW0IXQ7_QUESU</name>
<organism evidence="1 2">
    <name type="scientific">Quercus suber</name>
    <name type="common">Cork oak</name>
    <dbReference type="NCBI Taxonomy" id="58331"/>
    <lineage>
        <taxon>Eukaryota</taxon>
        <taxon>Viridiplantae</taxon>
        <taxon>Streptophyta</taxon>
        <taxon>Embryophyta</taxon>
        <taxon>Tracheophyta</taxon>
        <taxon>Spermatophyta</taxon>
        <taxon>Magnoliopsida</taxon>
        <taxon>eudicotyledons</taxon>
        <taxon>Gunneridae</taxon>
        <taxon>Pentapetalae</taxon>
        <taxon>rosids</taxon>
        <taxon>fabids</taxon>
        <taxon>Fagales</taxon>
        <taxon>Fagaceae</taxon>
        <taxon>Quercus</taxon>
    </lineage>
</organism>
<dbReference type="AlphaFoldDB" id="A0AAW0IXQ7"/>
<dbReference type="GO" id="GO:0000463">
    <property type="term" value="P:maturation of LSU-rRNA from tricistronic rRNA transcript (SSU-rRNA, 5.8S rRNA, LSU-rRNA)"/>
    <property type="evidence" value="ECO:0007669"/>
    <property type="project" value="TreeGrafter"/>
</dbReference>
<dbReference type="Proteomes" id="UP000237347">
    <property type="component" value="Unassembled WGS sequence"/>
</dbReference>
<evidence type="ECO:0008006" key="3">
    <source>
        <dbReference type="Google" id="ProtNLM"/>
    </source>
</evidence>
<reference evidence="1 2" key="1">
    <citation type="journal article" date="2018" name="Sci. Data">
        <title>The draft genome sequence of cork oak.</title>
        <authorList>
            <person name="Ramos A.M."/>
            <person name="Usie A."/>
            <person name="Barbosa P."/>
            <person name="Barros P.M."/>
            <person name="Capote T."/>
            <person name="Chaves I."/>
            <person name="Simoes F."/>
            <person name="Abreu I."/>
            <person name="Carrasquinho I."/>
            <person name="Faro C."/>
            <person name="Guimaraes J.B."/>
            <person name="Mendonca D."/>
            <person name="Nobrega F."/>
            <person name="Rodrigues L."/>
            <person name="Saibo N.J.M."/>
            <person name="Varela M.C."/>
            <person name="Egas C."/>
            <person name="Matos J."/>
            <person name="Miguel C.M."/>
            <person name="Oliveira M.M."/>
            <person name="Ricardo C.P."/>
            <person name="Goncalves S."/>
        </authorList>
    </citation>
    <scope>NUCLEOTIDE SEQUENCE [LARGE SCALE GENOMIC DNA]</scope>
    <source>
        <strain evidence="2">cv. HL8</strain>
    </source>
</reference>
<proteinExistence type="predicted"/>
<sequence>MQVNAGAPPFHVPFPANMNIGEIGFNLAKKLLVQLLDLKNDCACSRNFGVPLSRLDIQEMVQSIFCHPVLIVKELANGDVLGTLDKLISLSRQRILTTSEQLLMLCNVQHSISKENKIANMQLVRALNALSGKSPHKFALVRALHALLWFMYPFELLELVQWMYNRVNIDDLTVYKTSKISTLFVGFCIAASAFKTVSGYLDQLVTKTVPYNLLWEIEEVNININIIEEIYFKVVMFALHFESDFANICSLEAVNVGYRPKYRQRHSIHPISLLMSRVIMFTPLEVLSHCIYKTSKTTFKLFFSSY</sequence>
<evidence type="ECO:0000313" key="1">
    <source>
        <dbReference type="EMBL" id="KAK7819137.1"/>
    </source>
</evidence>
<protein>
    <recommendedName>
        <fullName evidence="3">Cyclin</fullName>
    </recommendedName>
</protein>
<accession>A0AAW0IXQ7</accession>
<evidence type="ECO:0000313" key="2">
    <source>
        <dbReference type="Proteomes" id="UP000237347"/>
    </source>
</evidence>
<comment type="caution">
    <text evidence="1">The sequence shown here is derived from an EMBL/GenBank/DDBJ whole genome shotgun (WGS) entry which is preliminary data.</text>
</comment>
<dbReference type="GO" id="GO:0000466">
    <property type="term" value="P:maturation of 5.8S rRNA from tricistronic rRNA transcript (SSU-rRNA, 5.8S rRNA, LSU-rRNA)"/>
    <property type="evidence" value="ECO:0007669"/>
    <property type="project" value="TreeGrafter"/>
</dbReference>
<keyword evidence="2" id="KW-1185">Reference proteome</keyword>